<proteinExistence type="predicted"/>
<protein>
    <recommendedName>
        <fullName evidence="3">Nucleic-acid-binding protein containing Zn-ribbon domain</fullName>
    </recommendedName>
</protein>
<dbReference type="RefSeq" id="WP_320554889.1">
    <property type="nucleotide sequence ID" value="NZ_JAXDAE010000002.1"/>
</dbReference>
<reference evidence="1 2" key="1">
    <citation type="submission" date="2023-11" db="EMBL/GenBank/DDBJ databases">
        <title>Winogradskyella pelagius sp. nov., isolated from coastal sediment.</title>
        <authorList>
            <person name="Li F."/>
        </authorList>
    </citation>
    <scope>NUCLEOTIDE SEQUENCE [LARGE SCALE GENOMIC DNA]</scope>
    <source>
        <strain evidence="1 2">KCTC 23502</strain>
    </source>
</reference>
<dbReference type="Proteomes" id="UP001285855">
    <property type="component" value="Unassembled WGS sequence"/>
</dbReference>
<accession>A0ABU5ELY7</accession>
<name>A0ABU5ELY7_9FLAO</name>
<sequence>MEDKVCKKCGSNKLIERAQIVDYGHMNQMNDLSIHIKTTDKIFFNKYEKGKLTAEICGSCGNVELSINNPHELWEAYLKNKSL</sequence>
<evidence type="ECO:0000313" key="2">
    <source>
        <dbReference type="Proteomes" id="UP001285855"/>
    </source>
</evidence>
<evidence type="ECO:0008006" key="3">
    <source>
        <dbReference type="Google" id="ProtNLM"/>
    </source>
</evidence>
<keyword evidence="2" id="KW-1185">Reference proteome</keyword>
<gene>
    <name evidence="1" type="ORF">SNF14_04175</name>
</gene>
<comment type="caution">
    <text evidence="1">The sequence shown here is derived from an EMBL/GenBank/DDBJ whole genome shotgun (WGS) entry which is preliminary data.</text>
</comment>
<dbReference type="EMBL" id="JAXDAE010000002">
    <property type="protein sequence ID" value="MDY2586520.1"/>
    <property type="molecule type" value="Genomic_DNA"/>
</dbReference>
<evidence type="ECO:0000313" key="1">
    <source>
        <dbReference type="EMBL" id="MDY2586520.1"/>
    </source>
</evidence>
<organism evidence="1 2">
    <name type="scientific">Winogradskyella aquimaris</name>
    <dbReference type="NCBI Taxonomy" id="864074"/>
    <lineage>
        <taxon>Bacteria</taxon>
        <taxon>Pseudomonadati</taxon>
        <taxon>Bacteroidota</taxon>
        <taxon>Flavobacteriia</taxon>
        <taxon>Flavobacteriales</taxon>
        <taxon>Flavobacteriaceae</taxon>
        <taxon>Winogradskyella</taxon>
    </lineage>
</organism>